<reference evidence="2 3" key="2">
    <citation type="submission" date="2018-11" db="EMBL/GenBank/DDBJ databases">
        <authorList>
            <consortium name="Pathogen Informatics"/>
        </authorList>
    </citation>
    <scope>NUCLEOTIDE SEQUENCE [LARGE SCALE GENOMIC DNA]</scope>
</reference>
<evidence type="ECO:0000313" key="2">
    <source>
        <dbReference type="EMBL" id="VDL65766.1"/>
    </source>
</evidence>
<keyword evidence="1" id="KW-0472">Membrane</keyword>
<evidence type="ECO:0000313" key="3">
    <source>
        <dbReference type="Proteomes" id="UP000271162"/>
    </source>
</evidence>
<keyword evidence="1" id="KW-0812">Transmembrane</keyword>
<dbReference type="Proteomes" id="UP000271162">
    <property type="component" value="Unassembled WGS sequence"/>
</dbReference>
<accession>A0A0N4XI24</accession>
<sequence length="103" mass="11455">MKSRPYIGVTLGIVTIALSIIAAPLVSFGGQQLKYKVKMKINSLSTHQRIPLGIVGAHTFRRMYKNKLKGVGIDQSSEDEATHSYSFQNHRGRVSGYVAFRMT</sequence>
<name>A0A0N4XI24_NIPBR</name>
<feature type="transmembrane region" description="Helical" evidence="1">
    <location>
        <begin position="6"/>
        <end position="30"/>
    </location>
</feature>
<reference evidence="4" key="1">
    <citation type="submission" date="2017-02" db="UniProtKB">
        <authorList>
            <consortium name="WormBaseParasite"/>
        </authorList>
    </citation>
    <scope>IDENTIFICATION</scope>
</reference>
<gene>
    <name evidence="2" type="ORF">NBR_LOCUS2177</name>
</gene>
<keyword evidence="3" id="KW-1185">Reference proteome</keyword>
<dbReference type="AlphaFoldDB" id="A0A0N4XI24"/>
<organism evidence="4">
    <name type="scientific">Nippostrongylus brasiliensis</name>
    <name type="common">Rat hookworm</name>
    <dbReference type="NCBI Taxonomy" id="27835"/>
    <lineage>
        <taxon>Eukaryota</taxon>
        <taxon>Metazoa</taxon>
        <taxon>Ecdysozoa</taxon>
        <taxon>Nematoda</taxon>
        <taxon>Chromadorea</taxon>
        <taxon>Rhabditida</taxon>
        <taxon>Rhabditina</taxon>
        <taxon>Rhabditomorpha</taxon>
        <taxon>Strongyloidea</taxon>
        <taxon>Heligmosomidae</taxon>
        <taxon>Nippostrongylus</taxon>
    </lineage>
</organism>
<evidence type="ECO:0000256" key="1">
    <source>
        <dbReference type="SAM" id="Phobius"/>
    </source>
</evidence>
<dbReference type="EMBL" id="UYSL01002306">
    <property type="protein sequence ID" value="VDL65766.1"/>
    <property type="molecule type" value="Genomic_DNA"/>
</dbReference>
<keyword evidence="1" id="KW-1133">Transmembrane helix</keyword>
<evidence type="ECO:0000313" key="4">
    <source>
        <dbReference type="WBParaSite" id="NBR_0000217601-mRNA-1"/>
    </source>
</evidence>
<dbReference type="WBParaSite" id="NBR_0000217601-mRNA-1">
    <property type="protein sequence ID" value="NBR_0000217601-mRNA-1"/>
    <property type="gene ID" value="NBR_0000217601"/>
</dbReference>
<protein>
    <submittedName>
        <fullName evidence="4">Peptidase S74 domain-containing protein</fullName>
    </submittedName>
</protein>
<proteinExistence type="predicted"/>